<feature type="region of interest" description="Disordered" evidence="1">
    <location>
        <begin position="1"/>
        <end position="32"/>
    </location>
</feature>
<evidence type="ECO:0000313" key="2">
    <source>
        <dbReference type="EMBL" id="PNT75339.1"/>
    </source>
</evidence>
<dbReference type="InParanoid" id="A0A2K2DM31"/>
<dbReference type="AlphaFoldDB" id="A0A2K2DM31"/>
<gene>
    <name evidence="2" type="ORF">BRADI_1g30468v3</name>
</gene>
<sequence length="130" mass="14199">MWTLSKEHDAELGDTPQLDIPPPLKKRKRKNLDIPPICAARVSGRRSRRWEEPAAAGECDIQLTGHAAAAAFLRHASVWSRGPATATTVSAPPGPSDGVRTGRGTERDLIEFMERDCHSTSFLISIPQTC</sequence>
<protein>
    <submittedName>
        <fullName evidence="2 3">Uncharacterized protein</fullName>
    </submittedName>
</protein>
<evidence type="ECO:0000313" key="4">
    <source>
        <dbReference type="Proteomes" id="UP000008810"/>
    </source>
</evidence>
<reference evidence="2" key="2">
    <citation type="submission" date="2017-06" db="EMBL/GenBank/DDBJ databases">
        <title>WGS assembly of Brachypodium distachyon.</title>
        <authorList>
            <consortium name="The International Brachypodium Initiative"/>
            <person name="Lucas S."/>
            <person name="Harmon-Smith M."/>
            <person name="Lail K."/>
            <person name="Tice H."/>
            <person name="Grimwood J."/>
            <person name="Bruce D."/>
            <person name="Barry K."/>
            <person name="Shu S."/>
            <person name="Lindquist E."/>
            <person name="Wang M."/>
            <person name="Pitluck S."/>
            <person name="Vogel J.P."/>
            <person name="Garvin D.F."/>
            <person name="Mockler T.C."/>
            <person name="Schmutz J."/>
            <person name="Rokhsar D."/>
            <person name="Bevan M.W."/>
        </authorList>
    </citation>
    <scope>NUCLEOTIDE SEQUENCE</scope>
    <source>
        <strain evidence="2">Bd21</strain>
    </source>
</reference>
<accession>A0A2K2DM31</accession>
<name>A0A2K2DM31_BRADI</name>
<evidence type="ECO:0000256" key="1">
    <source>
        <dbReference type="SAM" id="MobiDB-lite"/>
    </source>
</evidence>
<dbReference type="EMBL" id="CM000880">
    <property type="protein sequence ID" value="PNT75339.1"/>
    <property type="molecule type" value="Genomic_DNA"/>
</dbReference>
<reference evidence="3" key="3">
    <citation type="submission" date="2018-08" db="UniProtKB">
        <authorList>
            <consortium name="EnsemblPlants"/>
        </authorList>
    </citation>
    <scope>IDENTIFICATION</scope>
    <source>
        <strain evidence="3">cv. Bd21</strain>
    </source>
</reference>
<dbReference type="EnsemblPlants" id="PNT75339">
    <property type="protein sequence ID" value="PNT75339"/>
    <property type="gene ID" value="BRADI_1g30468v3"/>
</dbReference>
<organism evidence="2">
    <name type="scientific">Brachypodium distachyon</name>
    <name type="common">Purple false brome</name>
    <name type="synonym">Trachynia distachya</name>
    <dbReference type="NCBI Taxonomy" id="15368"/>
    <lineage>
        <taxon>Eukaryota</taxon>
        <taxon>Viridiplantae</taxon>
        <taxon>Streptophyta</taxon>
        <taxon>Embryophyta</taxon>
        <taxon>Tracheophyta</taxon>
        <taxon>Spermatophyta</taxon>
        <taxon>Magnoliopsida</taxon>
        <taxon>Liliopsida</taxon>
        <taxon>Poales</taxon>
        <taxon>Poaceae</taxon>
        <taxon>BOP clade</taxon>
        <taxon>Pooideae</taxon>
        <taxon>Stipodae</taxon>
        <taxon>Brachypodieae</taxon>
        <taxon>Brachypodium</taxon>
    </lineage>
</organism>
<evidence type="ECO:0000313" key="3">
    <source>
        <dbReference type="EnsemblPlants" id="PNT75339"/>
    </source>
</evidence>
<dbReference type="Gramene" id="PNT75339">
    <property type="protein sequence ID" value="PNT75339"/>
    <property type="gene ID" value="BRADI_1g30468v3"/>
</dbReference>
<feature type="compositionally biased region" description="Basic and acidic residues" evidence="1">
    <location>
        <begin position="1"/>
        <end position="11"/>
    </location>
</feature>
<dbReference type="Proteomes" id="UP000008810">
    <property type="component" value="Chromosome 1"/>
</dbReference>
<reference evidence="2 3" key="1">
    <citation type="journal article" date="2010" name="Nature">
        <title>Genome sequencing and analysis of the model grass Brachypodium distachyon.</title>
        <authorList>
            <consortium name="International Brachypodium Initiative"/>
        </authorList>
    </citation>
    <scope>NUCLEOTIDE SEQUENCE [LARGE SCALE GENOMIC DNA]</scope>
    <source>
        <strain evidence="2 3">Bd21</strain>
    </source>
</reference>
<proteinExistence type="predicted"/>
<keyword evidence="4" id="KW-1185">Reference proteome</keyword>